<dbReference type="Pfam" id="PF01248">
    <property type="entry name" value="Ribosomal_L7Ae"/>
    <property type="match status" value="1"/>
</dbReference>
<evidence type="ECO:0000313" key="3">
    <source>
        <dbReference type="Proteomes" id="UP000078542"/>
    </source>
</evidence>
<name>A0A195CLP8_9HYME</name>
<dbReference type="Gene3D" id="3.30.1330.30">
    <property type="match status" value="1"/>
</dbReference>
<dbReference type="InterPro" id="IPR004038">
    <property type="entry name" value="Ribosomal_eL8/eL30/eS12/Gad45"/>
</dbReference>
<organism evidence="2 3">
    <name type="scientific">Cyphomyrmex costatus</name>
    <dbReference type="NCBI Taxonomy" id="456900"/>
    <lineage>
        <taxon>Eukaryota</taxon>
        <taxon>Metazoa</taxon>
        <taxon>Ecdysozoa</taxon>
        <taxon>Arthropoda</taxon>
        <taxon>Hexapoda</taxon>
        <taxon>Insecta</taxon>
        <taxon>Pterygota</taxon>
        <taxon>Neoptera</taxon>
        <taxon>Endopterygota</taxon>
        <taxon>Hymenoptera</taxon>
        <taxon>Apocrita</taxon>
        <taxon>Aculeata</taxon>
        <taxon>Formicoidea</taxon>
        <taxon>Formicidae</taxon>
        <taxon>Myrmicinae</taxon>
        <taxon>Cyphomyrmex</taxon>
    </lineage>
</organism>
<dbReference type="EMBL" id="KQ977595">
    <property type="protein sequence ID" value="KYN01628.1"/>
    <property type="molecule type" value="Genomic_DNA"/>
</dbReference>
<dbReference type="InterPro" id="IPR042848">
    <property type="entry name" value="Rpp38"/>
</dbReference>
<keyword evidence="3" id="KW-1185">Reference proteome</keyword>
<gene>
    <name evidence="2" type="ORF">ALC62_07600</name>
</gene>
<dbReference type="GO" id="GO:0001682">
    <property type="term" value="P:tRNA 5'-leader removal"/>
    <property type="evidence" value="ECO:0007669"/>
    <property type="project" value="InterPro"/>
</dbReference>
<protein>
    <recommendedName>
        <fullName evidence="1">Ribosomal protein eL8/eL30/eS12/Gadd45 domain-containing protein</fullName>
    </recommendedName>
</protein>
<evidence type="ECO:0000313" key="2">
    <source>
        <dbReference type="EMBL" id="KYN01628.1"/>
    </source>
</evidence>
<dbReference type="GO" id="GO:0000172">
    <property type="term" value="C:ribonuclease MRP complex"/>
    <property type="evidence" value="ECO:0007669"/>
    <property type="project" value="InterPro"/>
</dbReference>
<dbReference type="GO" id="GO:0033204">
    <property type="term" value="F:ribonuclease P RNA binding"/>
    <property type="evidence" value="ECO:0007669"/>
    <property type="project" value="TreeGrafter"/>
</dbReference>
<sequence>MTTPVLRHSLSAKTGPMKGLRNILAQPTQNFWPVINVDQYPELMTNLNTILPSIKKSNRKIPKDVLKNLTKEARALARKKMLEEAPPKPDILKFMIIGINEVTRALEKDNVCSILLDANIDPLMLIKHIISMAVNKKIPVLMLPMLRTVTKEKGFPSRVLALKQEVMQCPNNVCYPIYKSIAEAFKDFEPPECLLHCFKPDKSTMSKTEITNKNSDTKPNISKPEKSVVVFTDVYKYRSSRDKRVFIPPTINTSSEVSQTLSDNFIPSDSDLDTNDKNCATISKNKKYINIGKEEKHTLKSENIEENQSFNELRLIQNKIDSMKQTNISSSQISQKSDDFIALNSDLDFVIDKYCASTSKNERYVNIGKEEKHTLKFKNTDENKLKLIKNEVDLTKKTKHTCILKRPRNDEPNYLSLKIKCTQGNKKRKKATKFAKKKG</sequence>
<dbReference type="GO" id="GO:0005655">
    <property type="term" value="C:nucleolar ribonuclease P complex"/>
    <property type="evidence" value="ECO:0007669"/>
    <property type="project" value="InterPro"/>
</dbReference>
<proteinExistence type="predicted"/>
<reference evidence="2 3" key="1">
    <citation type="submission" date="2016-03" db="EMBL/GenBank/DDBJ databases">
        <title>Cyphomyrmex costatus WGS genome.</title>
        <authorList>
            <person name="Nygaard S."/>
            <person name="Hu H."/>
            <person name="Boomsma J."/>
            <person name="Zhang G."/>
        </authorList>
    </citation>
    <scope>NUCLEOTIDE SEQUENCE [LARGE SCALE GENOMIC DNA]</scope>
    <source>
        <strain evidence="2">MS0001</strain>
        <tissue evidence="2">Whole body</tissue>
    </source>
</reference>
<dbReference type="SUPFAM" id="SSF55315">
    <property type="entry name" value="L30e-like"/>
    <property type="match status" value="1"/>
</dbReference>
<feature type="domain" description="Ribosomal protein eL8/eL30/eS12/Gadd45" evidence="1">
    <location>
        <begin position="95"/>
        <end position="141"/>
    </location>
</feature>
<evidence type="ECO:0000259" key="1">
    <source>
        <dbReference type="Pfam" id="PF01248"/>
    </source>
</evidence>
<dbReference type="Proteomes" id="UP000078542">
    <property type="component" value="Unassembled WGS sequence"/>
</dbReference>
<dbReference type="PANTHER" id="PTHR46948">
    <property type="entry name" value="RIBONUCLEASE P PROTEIN SUBUNIT P38"/>
    <property type="match status" value="1"/>
</dbReference>
<accession>A0A195CLP8</accession>
<dbReference type="GO" id="GO:0001650">
    <property type="term" value="C:fibrillar center"/>
    <property type="evidence" value="ECO:0007669"/>
    <property type="project" value="TreeGrafter"/>
</dbReference>
<dbReference type="STRING" id="456900.A0A195CLP8"/>
<dbReference type="AlphaFoldDB" id="A0A195CLP8"/>
<dbReference type="InterPro" id="IPR029064">
    <property type="entry name" value="Ribosomal_eL30-like_sf"/>
</dbReference>
<dbReference type="PANTHER" id="PTHR46948:SF1">
    <property type="entry name" value="RIBONUCLEASE P PROTEIN SUBUNIT P38"/>
    <property type="match status" value="1"/>
</dbReference>
<dbReference type="GO" id="GO:0004526">
    <property type="term" value="F:ribonuclease P activity"/>
    <property type="evidence" value="ECO:0007669"/>
    <property type="project" value="TreeGrafter"/>
</dbReference>